<protein>
    <submittedName>
        <fullName evidence="2">Uncharacterized protein</fullName>
    </submittedName>
</protein>
<dbReference type="AlphaFoldDB" id="A0A3L9MD27"/>
<feature type="transmembrane region" description="Helical" evidence="1">
    <location>
        <begin position="6"/>
        <end position="23"/>
    </location>
</feature>
<dbReference type="OrthoDB" id="6333271at2"/>
<sequence>MKKFLAILFHSLFCFPFLLFLYLAGIENYTSIRKILFIICVAILLIIGIGQPKFYKTTFETDKLITIPLVLLGTISAYSLQIFANFNPILSAAIVGLIAIFLEKRMKILIALPVYCGAFVGMTNPDNHYSFYLIFLIGFFAGVLFYLSKNFYAGVGGKLGTIAFASVIAGVLILKYVNHAIPF</sequence>
<keyword evidence="1" id="KW-0812">Transmembrane</keyword>
<dbReference type="EMBL" id="RDOJ01000008">
    <property type="protein sequence ID" value="RLZ09886.1"/>
    <property type="molecule type" value="Genomic_DNA"/>
</dbReference>
<evidence type="ECO:0000313" key="3">
    <source>
        <dbReference type="Proteomes" id="UP000275348"/>
    </source>
</evidence>
<keyword evidence="1" id="KW-0472">Membrane</keyword>
<keyword evidence="1" id="KW-1133">Transmembrane helix</keyword>
<keyword evidence="3" id="KW-1185">Reference proteome</keyword>
<feature type="transmembrane region" description="Helical" evidence="1">
    <location>
        <begin position="75"/>
        <end position="101"/>
    </location>
</feature>
<gene>
    <name evidence="2" type="ORF">EAH69_07485</name>
</gene>
<proteinExistence type="predicted"/>
<organism evidence="2 3">
    <name type="scientific">Faecalibacter macacae</name>
    <dbReference type="NCBI Taxonomy" id="1859289"/>
    <lineage>
        <taxon>Bacteria</taxon>
        <taxon>Pseudomonadati</taxon>
        <taxon>Bacteroidota</taxon>
        <taxon>Flavobacteriia</taxon>
        <taxon>Flavobacteriales</taxon>
        <taxon>Weeksellaceae</taxon>
        <taxon>Faecalibacter</taxon>
    </lineage>
</organism>
<feature type="transmembrane region" description="Helical" evidence="1">
    <location>
        <begin position="129"/>
        <end position="147"/>
    </location>
</feature>
<accession>A0A3L9MD27</accession>
<dbReference type="RefSeq" id="WP_121934568.1">
    <property type="nucleotide sequence ID" value="NZ_RDOJ01000008.1"/>
</dbReference>
<feature type="transmembrane region" description="Helical" evidence="1">
    <location>
        <begin position="35"/>
        <end position="55"/>
    </location>
</feature>
<feature type="transmembrane region" description="Helical" evidence="1">
    <location>
        <begin position="159"/>
        <end position="177"/>
    </location>
</feature>
<evidence type="ECO:0000313" key="2">
    <source>
        <dbReference type="EMBL" id="RLZ09886.1"/>
    </source>
</evidence>
<feature type="transmembrane region" description="Helical" evidence="1">
    <location>
        <begin position="108"/>
        <end position="123"/>
    </location>
</feature>
<comment type="caution">
    <text evidence="2">The sequence shown here is derived from an EMBL/GenBank/DDBJ whole genome shotgun (WGS) entry which is preliminary data.</text>
</comment>
<evidence type="ECO:0000256" key="1">
    <source>
        <dbReference type="SAM" id="Phobius"/>
    </source>
</evidence>
<name>A0A3L9MD27_9FLAO</name>
<dbReference type="Proteomes" id="UP000275348">
    <property type="component" value="Unassembled WGS sequence"/>
</dbReference>
<reference evidence="2 3" key="1">
    <citation type="submission" date="2018-10" db="EMBL/GenBank/DDBJ databases">
        <authorList>
            <person name="Chen X."/>
        </authorList>
    </citation>
    <scope>NUCLEOTIDE SEQUENCE [LARGE SCALE GENOMIC DNA]</scope>
    <source>
        <strain evidence="2 3">YIM 102668</strain>
    </source>
</reference>